<keyword evidence="5" id="KW-0963">Cytoplasm</keyword>
<dbReference type="SUPFAM" id="SSF52833">
    <property type="entry name" value="Thioredoxin-like"/>
    <property type="match status" value="1"/>
</dbReference>
<evidence type="ECO:0000256" key="4">
    <source>
        <dbReference type="ARBA" id="ARBA00012452"/>
    </source>
</evidence>
<dbReference type="FunFam" id="1.20.1050.10:FF:000008">
    <property type="entry name" value="Glutathione S-transferase theta-1"/>
    <property type="match status" value="1"/>
</dbReference>
<dbReference type="InterPro" id="IPR051369">
    <property type="entry name" value="GST_Theta"/>
</dbReference>
<dbReference type="InterPro" id="IPR004045">
    <property type="entry name" value="Glutathione_S-Trfase_N"/>
</dbReference>
<dbReference type="OrthoDB" id="422574at2759"/>
<dbReference type="SFLD" id="SFLDS00019">
    <property type="entry name" value="Glutathione_Transferase_(cytos"/>
    <property type="match status" value="1"/>
</dbReference>
<dbReference type="Pfam" id="PF13409">
    <property type="entry name" value="GST_N_2"/>
    <property type="match status" value="1"/>
</dbReference>
<dbReference type="PROSITE" id="PS50405">
    <property type="entry name" value="GST_CTER"/>
    <property type="match status" value="1"/>
</dbReference>
<evidence type="ECO:0000313" key="10">
    <source>
        <dbReference type="EMBL" id="ROL49717.1"/>
    </source>
</evidence>
<feature type="domain" description="GST C-terminal" evidence="9">
    <location>
        <begin position="92"/>
        <end position="229"/>
    </location>
</feature>
<dbReference type="AlphaFoldDB" id="A0A3N0YU33"/>
<name>A0A3N0YU33_ANAGA</name>
<evidence type="ECO:0000259" key="8">
    <source>
        <dbReference type="PROSITE" id="PS50404"/>
    </source>
</evidence>
<dbReference type="InterPro" id="IPR040079">
    <property type="entry name" value="Glutathione_S-Trfase"/>
</dbReference>
<dbReference type="EC" id="2.5.1.18" evidence="4"/>
<dbReference type="InterPro" id="IPR036249">
    <property type="entry name" value="Thioredoxin-like_sf"/>
</dbReference>
<evidence type="ECO:0000256" key="6">
    <source>
        <dbReference type="ARBA" id="ARBA00022679"/>
    </source>
</evidence>
<keyword evidence="6 10" id="KW-0808">Transferase</keyword>
<dbReference type="EMBL" id="RJVU01026577">
    <property type="protein sequence ID" value="ROL49717.1"/>
    <property type="molecule type" value="Genomic_DNA"/>
</dbReference>
<dbReference type="GO" id="GO:0004364">
    <property type="term" value="F:glutathione transferase activity"/>
    <property type="evidence" value="ECO:0007669"/>
    <property type="project" value="UniProtKB-EC"/>
</dbReference>
<feature type="domain" description="GST N-terminal" evidence="8">
    <location>
        <begin position="5"/>
        <end position="86"/>
    </location>
</feature>
<dbReference type="GO" id="GO:0005737">
    <property type="term" value="C:cytoplasm"/>
    <property type="evidence" value="ECO:0007669"/>
    <property type="project" value="UniProtKB-SubCell"/>
</dbReference>
<organism evidence="10 11">
    <name type="scientific">Anabarilius grahami</name>
    <name type="common">Kanglang fish</name>
    <name type="synonym">Barilius grahami</name>
    <dbReference type="NCBI Taxonomy" id="495550"/>
    <lineage>
        <taxon>Eukaryota</taxon>
        <taxon>Metazoa</taxon>
        <taxon>Chordata</taxon>
        <taxon>Craniata</taxon>
        <taxon>Vertebrata</taxon>
        <taxon>Euteleostomi</taxon>
        <taxon>Actinopterygii</taxon>
        <taxon>Neopterygii</taxon>
        <taxon>Teleostei</taxon>
        <taxon>Ostariophysi</taxon>
        <taxon>Cypriniformes</taxon>
        <taxon>Xenocyprididae</taxon>
        <taxon>Xenocypridinae</taxon>
        <taxon>Xenocypridinae incertae sedis</taxon>
        <taxon>Anabarilius</taxon>
    </lineage>
</organism>
<dbReference type="SFLD" id="SFLDG00358">
    <property type="entry name" value="Main_(cytGST)"/>
    <property type="match status" value="1"/>
</dbReference>
<dbReference type="InterPro" id="IPR004046">
    <property type="entry name" value="GST_C"/>
</dbReference>
<comment type="subcellular location">
    <subcellularLocation>
        <location evidence="1">Cytoplasm</location>
    </subcellularLocation>
</comment>
<dbReference type="PANTHER" id="PTHR43917">
    <property type="match status" value="1"/>
</dbReference>
<evidence type="ECO:0000256" key="1">
    <source>
        <dbReference type="ARBA" id="ARBA00004496"/>
    </source>
</evidence>
<dbReference type="Gene3D" id="1.20.1050.10">
    <property type="match status" value="1"/>
</dbReference>
<comment type="caution">
    <text evidence="10">The sequence shown here is derived from an EMBL/GenBank/DDBJ whole genome shotgun (WGS) entry which is preliminary data.</text>
</comment>
<reference evidence="10 11" key="1">
    <citation type="submission" date="2018-10" db="EMBL/GenBank/DDBJ databases">
        <title>Genome assembly for a Yunnan-Guizhou Plateau 3E fish, Anabarilius grahami (Regan), and its evolutionary and genetic applications.</title>
        <authorList>
            <person name="Jiang W."/>
        </authorList>
    </citation>
    <scope>NUCLEOTIDE SEQUENCE [LARGE SCALE GENOMIC DNA]</scope>
    <source>
        <strain evidence="10">AG-KIZ</strain>
        <tissue evidence="10">Muscle</tissue>
    </source>
</reference>
<dbReference type="FunFam" id="3.40.30.10:FF:000176">
    <property type="entry name" value="Glutathione S-transferase theta-1"/>
    <property type="match status" value="1"/>
</dbReference>
<evidence type="ECO:0000256" key="5">
    <source>
        <dbReference type="ARBA" id="ARBA00022490"/>
    </source>
</evidence>
<dbReference type="Pfam" id="PF00043">
    <property type="entry name" value="GST_C"/>
    <property type="match status" value="1"/>
</dbReference>
<evidence type="ECO:0000256" key="3">
    <source>
        <dbReference type="ARBA" id="ARBA00011738"/>
    </source>
</evidence>
<dbReference type="CDD" id="cd03050">
    <property type="entry name" value="GST_N_Theta"/>
    <property type="match status" value="1"/>
</dbReference>
<dbReference type="SUPFAM" id="SSF47616">
    <property type="entry name" value="GST C-terminal domain-like"/>
    <property type="match status" value="1"/>
</dbReference>
<dbReference type="InterPro" id="IPR036282">
    <property type="entry name" value="Glutathione-S-Trfase_C_sf"/>
</dbReference>
<dbReference type="PANTHER" id="PTHR43917:SF10">
    <property type="entry name" value="GLUTATHIONE TRANSFERASE"/>
    <property type="match status" value="1"/>
</dbReference>
<evidence type="ECO:0000256" key="7">
    <source>
        <dbReference type="ARBA" id="ARBA00047960"/>
    </source>
</evidence>
<keyword evidence="11" id="KW-1185">Reference proteome</keyword>
<comment type="subunit">
    <text evidence="3">Homodimer.</text>
</comment>
<dbReference type="InterPro" id="IPR040077">
    <property type="entry name" value="GST_C_Theta"/>
</dbReference>
<dbReference type="PROSITE" id="PS50404">
    <property type="entry name" value="GST_NTER"/>
    <property type="match status" value="1"/>
</dbReference>
<comment type="catalytic activity">
    <reaction evidence="7">
        <text>RX + glutathione = an S-substituted glutathione + a halide anion + H(+)</text>
        <dbReference type="Rhea" id="RHEA:16437"/>
        <dbReference type="ChEBI" id="CHEBI:15378"/>
        <dbReference type="ChEBI" id="CHEBI:16042"/>
        <dbReference type="ChEBI" id="CHEBI:17792"/>
        <dbReference type="ChEBI" id="CHEBI:57925"/>
        <dbReference type="ChEBI" id="CHEBI:90779"/>
        <dbReference type="EC" id="2.5.1.18"/>
    </reaction>
</comment>
<dbReference type="InterPro" id="IPR010987">
    <property type="entry name" value="Glutathione-S-Trfase_C-like"/>
</dbReference>
<dbReference type="InterPro" id="IPR040075">
    <property type="entry name" value="GST_N_Theta"/>
</dbReference>
<dbReference type="CDD" id="cd03183">
    <property type="entry name" value="GST_C_Theta"/>
    <property type="match status" value="1"/>
</dbReference>
<dbReference type="GO" id="GO:0006749">
    <property type="term" value="P:glutathione metabolic process"/>
    <property type="evidence" value="ECO:0007669"/>
    <property type="project" value="TreeGrafter"/>
</dbReference>
<proteinExistence type="inferred from homology"/>
<dbReference type="Gene3D" id="3.40.30.10">
    <property type="entry name" value="Glutaredoxin"/>
    <property type="match status" value="1"/>
</dbReference>
<evidence type="ECO:0000313" key="11">
    <source>
        <dbReference type="Proteomes" id="UP000281406"/>
    </source>
</evidence>
<evidence type="ECO:0000259" key="9">
    <source>
        <dbReference type="PROSITE" id="PS50405"/>
    </source>
</evidence>
<gene>
    <name evidence="10" type="ORF">DPX16_16043</name>
</gene>
<dbReference type="Proteomes" id="UP000281406">
    <property type="component" value="Unassembled WGS sequence"/>
</dbReference>
<evidence type="ECO:0000256" key="2">
    <source>
        <dbReference type="ARBA" id="ARBA00009899"/>
    </source>
</evidence>
<comment type="similarity">
    <text evidence="2">Belongs to the GST superfamily. Theta family.</text>
</comment>
<protein>
    <recommendedName>
        <fullName evidence="4">glutathione transferase</fullName>
        <ecNumber evidence="4">2.5.1.18</ecNumber>
    </recommendedName>
</protein>
<sequence>MAGRQAVKAYLDLVSQACRAVLIFLKDNKIPHTVENIAIRKGQQKTPEFTKLNPMQKLPVLEDNGFVLTESDAILKYLATAYNVPDHWYPKLPEKRARVDEYTAWNHANTRTHISTLFLHEVLLPRMGHPTNPEMLEKALSDLDGTLDKLENMFLKRQAFLCGEDISLADLLAACELMQPLCGGRDILENRPKLLSWRSRVQSVLSDSFDEAHAVVYRLRDNLNADKPYRYSKQSAL</sequence>
<accession>A0A3N0YU33</accession>